<name>A0ABX6W5P3_STRMQ</name>
<dbReference type="EMBL" id="CP065050">
    <property type="protein sequence ID" value="QPI56333.1"/>
    <property type="molecule type" value="Genomic_DNA"/>
</dbReference>
<sequence>MSRIELGPKTHAEEIADRVDLFRLAVQLLAESKWPEPPTVADVTRVAEYLEGV</sequence>
<reference evidence="1 2" key="1">
    <citation type="submission" date="2020-11" db="EMBL/GenBank/DDBJ databases">
        <title>Complete genome sequence unveiled secondary metabolic potentials in Streptomyces solisilvae HNM0141.</title>
        <authorList>
            <person name="Huang X."/>
        </authorList>
    </citation>
    <scope>NUCLEOTIDE SEQUENCE [LARGE SCALE GENOMIC DNA]</scope>
    <source>
        <strain evidence="1 2">HNM0141</strain>
    </source>
</reference>
<organism evidence="1 2">
    <name type="scientific">Streptomyces malaysiensis</name>
    <dbReference type="NCBI Taxonomy" id="92644"/>
    <lineage>
        <taxon>Bacteria</taxon>
        <taxon>Bacillati</taxon>
        <taxon>Actinomycetota</taxon>
        <taxon>Actinomycetes</taxon>
        <taxon>Kitasatosporales</taxon>
        <taxon>Streptomycetaceae</taxon>
        <taxon>Streptomyces</taxon>
        <taxon>Streptomyces violaceusniger group</taxon>
    </lineage>
</organism>
<evidence type="ECO:0000313" key="1">
    <source>
        <dbReference type="EMBL" id="QPI56333.1"/>
    </source>
</evidence>
<proteinExistence type="predicted"/>
<gene>
    <name evidence="1" type="ORF">I1A49_16540</name>
</gene>
<accession>A0ABX6W5P3</accession>
<protein>
    <submittedName>
        <fullName evidence="1">Uncharacterized protein</fullName>
    </submittedName>
</protein>
<evidence type="ECO:0000313" key="2">
    <source>
        <dbReference type="Proteomes" id="UP000663421"/>
    </source>
</evidence>
<dbReference type="Proteomes" id="UP000663421">
    <property type="component" value="Chromosome"/>
</dbReference>
<keyword evidence="2" id="KW-1185">Reference proteome</keyword>